<dbReference type="PANTHER" id="PTHR43581">
    <property type="entry name" value="ATP/GTP PHOSPHATASE"/>
    <property type="match status" value="1"/>
</dbReference>
<dbReference type="GO" id="GO:0016887">
    <property type="term" value="F:ATP hydrolysis activity"/>
    <property type="evidence" value="ECO:0007669"/>
    <property type="project" value="InterPro"/>
</dbReference>
<dbReference type="PANTHER" id="PTHR43581:SF2">
    <property type="entry name" value="EXCINUCLEASE ATPASE SUBUNIT"/>
    <property type="match status" value="1"/>
</dbReference>
<evidence type="ECO:0000259" key="1">
    <source>
        <dbReference type="Pfam" id="PF13304"/>
    </source>
</evidence>
<gene>
    <name evidence="2" type="ORF">BXA13_04195</name>
</gene>
<dbReference type="Gene3D" id="3.40.50.300">
    <property type="entry name" value="P-loop containing nucleotide triphosphate hydrolases"/>
    <property type="match status" value="1"/>
</dbReference>
<proteinExistence type="predicted"/>
<dbReference type="InterPro" id="IPR027417">
    <property type="entry name" value="P-loop_NTPase"/>
</dbReference>
<comment type="caution">
    <text evidence="2">The sequence shown here is derived from an EMBL/GenBank/DDBJ whole genome shotgun (WGS) entry which is preliminary data.</text>
</comment>
<dbReference type="SUPFAM" id="SSF52540">
    <property type="entry name" value="P-loop containing nucleoside triphosphate hydrolases"/>
    <property type="match status" value="1"/>
</dbReference>
<dbReference type="Proteomes" id="UP000556298">
    <property type="component" value="Unassembled WGS sequence"/>
</dbReference>
<dbReference type="AlphaFoldDB" id="A0A7U8BGU3"/>
<accession>A0A7U8BGU3</accession>
<evidence type="ECO:0000313" key="3">
    <source>
        <dbReference type="Proteomes" id="UP000556298"/>
    </source>
</evidence>
<dbReference type="InterPro" id="IPR051396">
    <property type="entry name" value="Bact_Antivir_Def_Nuclease"/>
</dbReference>
<name>A0A7U8BGU3_CAMLA</name>
<evidence type="ECO:0000313" key="2">
    <source>
        <dbReference type="EMBL" id="EAJ5681506.1"/>
    </source>
</evidence>
<sequence>IKEILDLEISFIASENIDTVLNRFKDKNFSNYFLPSNISTGLNFATKIIIVGLSLKKGDVFVIENPEIHLHPKAISKFANFFTFLVSKGIQVIIETHSNYLLSKLRYLNYTKHLKNDDVVIYYKDQQIDFKPIFINFGKFYNEDGIKTSFPTGFFDTDLENLMEIR</sequence>
<dbReference type="EMBL" id="AABYWZ010000008">
    <property type="protein sequence ID" value="EAJ5681506.1"/>
    <property type="molecule type" value="Genomic_DNA"/>
</dbReference>
<dbReference type="Pfam" id="PF13304">
    <property type="entry name" value="AAA_21"/>
    <property type="match status" value="1"/>
</dbReference>
<reference evidence="2 3" key="1">
    <citation type="submission" date="2018-05" db="EMBL/GenBank/DDBJ databases">
        <authorList>
            <consortium name="PulseNet: The National Subtyping Network for Foodborne Disease Surveillance"/>
            <person name="Tarr C.L."/>
            <person name="Trees E."/>
            <person name="Katz L.S."/>
            <person name="Carleton-Romer H.A."/>
            <person name="Stroika S."/>
            <person name="Kucerova Z."/>
            <person name="Roache K.F."/>
            <person name="Sabol A.L."/>
            <person name="Besser J."/>
            <person name="Gerner-Smidt P."/>
        </authorList>
    </citation>
    <scope>NUCLEOTIDE SEQUENCE [LARGE SCALE GENOMIC DNA]</scope>
    <source>
        <strain evidence="2 3">2016D-0268</strain>
    </source>
</reference>
<dbReference type="GO" id="GO:0005524">
    <property type="term" value="F:ATP binding"/>
    <property type="evidence" value="ECO:0007669"/>
    <property type="project" value="InterPro"/>
</dbReference>
<feature type="non-terminal residue" evidence="2">
    <location>
        <position position="1"/>
    </location>
</feature>
<feature type="domain" description="ATPase AAA-type core" evidence="1">
    <location>
        <begin position="53"/>
        <end position="103"/>
    </location>
</feature>
<protein>
    <recommendedName>
        <fullName evidence="1">ATPase AAA-type core domain-containing protein</fullName>
    </recommendedName>
</protein>
<organism evidence="2 3">
    <name type="scientific">Campylobacter lari</name>
    <dbReference type="NCBI Taxonomy" id="201"/>
    <lineage>
        <taxon>Bacteria</taxon>
        <taxon>Pseudomonadati</taxon>
        <taxon>Campylobacterota</taxon>
        <taxon>Epsilonproteobacteria</taxon>
        <taxon>Campylobacterales</taxon>
        <taxon>Campylobacteraceae</taxon>
        <taxon>Campylobacter</taxon>
    </lineage>
</organism>
<dbReference type="InterPro" id="IPR003959">
    <property type="entry name" value="ATPase_AAA_core"/>
</dbReference>